<dbReference type="Pfam" id="PF02589">
    <property type="entry name" value="LUD_dom"/>
    <property type="match status" value="1"/>
</dbReference>
<comment type="caution">
    <text evidence="2">The sequence shown here is derived from an EMBL/GenBank/DDBJ whole genome shotgun (WGS) entry which is preliminary data.</text>
</comment>
<evidence type="ECO:0000259" key="1">
    <source>
        <dbReference type="Pfam" id="PF02589"/>
    </source>
</evidence>
<dbReference type="PANTHER" id="PTHR43682">
    <property type="entry name" value="LACTATE UTILIZATION PROTEIN C"/>
    <property type="match status" value="1"/>
</dbReference>
<proteinExistence type="predicted"/>
<dbReference type="InterPro" id="IPR037171">
    <property type="entry name" value="NagB/RpiA_transferase-like"/>
</dbReference>
<dbReference type="InterPro" id="IPR003741">
    <property type="entry name" value="LUD_dom"/>
</dbReference>
<dbReference type="InterPro" id="IPR024185">
    <property type="entry name" value="FTHF_cligase-like_sf"/>
</dbReference>
<sequence length="198" mass="21897">MAMNSREHILSEIRKLKLPKSELFGIPIFGIEGDLLDSFKQAILSNKGEVISEDELIDSLQSGGYINIYTPLDQYATYSNCDLPEDPHDFRNLDLAVVRGHFGVAENGAIWLDDTVLAHRVLPFITEHLIIVLDQKSIVSNMHEAYSRIGQEYSGFGVFIAGPSKTADIEQSLVIGAHGAKSLRVVMLGKEKEKGILT</sequence>
<accession>A0ABQ1LQC8</accession>
<dbReference type="PANTHER" id="PTHR43682:SF1">
    <property type="entry name" value="LACTATE UTILIZATION PROTEIN C"/>
    <property type="match status" value="1"/>
</dbReference>
<feature type="domain" description="LUD" evidence="1">
    <location>
        <begin position="89"/>
        <end position="187"/>
    </location>
</feature>
<organism evidence="2 3">
    <name type="scientific">Belliella aquatica</name>
    <dbReference type="NCBI Taxonomy" id="1323734"/>
    <lineage>
        <taxon>Bacteria</taxon>
        <taxon>Pseudomonadati</taxon>
        <taxon>Bacteroidota</taxon>
        <taxon>Cytophagia</taxon>
        <taxon>Cytophagales</taxon>
        <taxon>Cyclobacteriaceae</taxon>
        <taxon>Belliella</taxon>
    </lineage>
</organism>
<keyword evidence="3" id="KW-1185">Reference proteome</keyword>
<name>A0ABQ1LQC8_9BACT</name>
<evidence type="ECO:0000313" key="2">
    <source>
        <dbReference type="EMBL" id="GGC27199.1"/>
    </source>
</evidence>
<reference evidence="3" key="1">
    <citation type="journal article" date="2019" name="Int. J. Syst. Evol. Microbiol.">
        <title>The Global Catalogue of Microorganisms (GCM) 10K type strain sequencing project: providing services to taxonomists for standard genome sequencing and annotation.</title>
        <authorList>
            <consortium name="The Broad Institute Genomics Platform"/>
            <consortium name="The Broad Institute Genome Sequencing Center for Infectious Disease"/>
            <person name="Wu L."/>
            <person name="Ma J."/>
        </authorList>
    </citation>
    <scope>NUCLEOTIDE SEQUENCE [LARGE SCALE GENOMIC DNA]</scope>
    <source>
        <strain evidence="3">CGMCC 1.12479</strain>
    </source>
</reference>
<dbReference type="Gene3D" id="3.40.50.10420">
    <property type="entry name" value="NagB/RpiA/CoA transferase-like"/>
    <property type="match status" value="1"/>
</dbReference>
<dbReference type="SUPFAM" id="SSF100950">
    <property type="entry name" value="NagB/RpiA/CoA transferase-like"/>
    <property type="match status" value="1"/>
</dbReference>
<protein>
    <recommendedName>
        <fullName evidence="1">LUD domain-containing protein</fullName>
    </recommendedName>
</protein>
<evidence type="ECO:0000313" key="3">
    <source>
        <dbReference type="Proteomes" id="UP000635885"/>
    </source>
</evidence>
<dbReference type="Proteomes" id="UP000635885">
    <property type="component" value="Unassembled WGS sequence"/>
</dbReference>
<gene>
    <name evidence="2" type="ORF">GCM10010993_02860</name>
</gene>
<dbReference type="EMBL" id="BMFD01000001">
    <property type="protein sequence ID" value="GGC27199.1"/>
    <property type="molecule type" value="Genomic_DNA"/>
</dbReference>